<comment type="caution">
    <text evidence="2">The sequence shown here is derived from an EMBL/GenBank/DDBJ whole genome shotgun (WGS) entry which is preliminary data.</text>
</comment>
<gene>
    <name evidence="2" type="ORF">ACFOZ4_10935</name>
</gene>
<accession>A0ABV8LJH8</accession>
<dbReference type="RefSeq" id="WP_253754340.1">
    <property type="nucleotide sequence ID" value="NZ_JAMZDZ010000001.1"/>
</dbReference>
<proteinExistence type="predicted"/>
<organism evidence="2 3">
    <name type="scientific">Hamadaea flava</name>
    <dbReference type="NCBI Taxonomy" id="1742688"/>
    <lineage>
        <taxon>Bacteria</taxon>
        <taxon>Bacillati</taxon>
        <taxon>Actinomycetota</taxon>
        <taxon>Actinomycetes</taxon>
        <taxon>Micromonosporales</taxon>
        <taxon>Micromonosporaceae</taxon>
        <taxon>Hamadaea</taxon>
    </lineage>
</organism>
<name>A0ABV8LJH8_9ACTN</name>
<reference evidence="3" key="1">
    <citation type="journal article" date="2019" name="Int. J. Syst. Evol. Microbiol.">
        <title>The Global Catalogue of Microorganisms (GCM) 10K type strain sequencing project: providing services to taxonomists for standard genome sequencing and annotation.</title>
        <authorList>
            <consortium name="The Broad Institute Genomics Platform"/>
            <consortium name="The Broad Institute Genome Sequencing Center for Infectious Disease"/>
            <person name="Wu L."/>
            <person name="Ma J."/>
        </authorList>
    </citation>
    <scope>NUCLEOTIDE SEQUENCE [LARGE SCALE GENOMIC DNA]</scope>
    <source>
        <strain evidence="3">CGMCC 4.7289</strain>
    </source>
</reference>
<protein>
    <submittedName>
        <fullName evidence="2">Uncharacterized protein</fullName>
    </submittedName>
</protein>
<keyword evidence="3" id="KW-1185">Reference proteome</keyword>
<feature type="region of interest" description="Disordered" evidence="1">
    <location>
        <begin position="47"/>
        <end position="67"/>
    </location>
</feature>
<evidence type="ECO:0000256" key="1">
    <source>
        <dbReference type="SAM" id="MobiDB-lite"/>
    </source>
</evidence>
<evidence type="ECO:0000313" key="2">
    <source>
        <dbReference type="EMBL" id="MFC4131117.1"/>
    </source>
</evidence>
<sequence length="97" mass="10286">MPQAEVVEHHARIRRDRHRCWWKRVEVDPEDAVDCFEADGLVVAADGRVSGDGDRGEDPVAERGGAHVTAGVGGGRCGDEVEVGEGVAVAAAERANL</sequence>
<feature type="compositionally biased region" description="Basic and acidic residues" evidence="1">
    <location>
        <begin position="49"/>
        <end position="65"/>
    </location>
</feature>
<evidence type="ECO:0000313" key="3">
    <source>
        <dbReference type="Proteomes" id="UP001595816"/>
    </source>
</evidence>
<dbReference type="EMBL" id="JBHSAY010000006">
    <property type="protein sequence ID" value="MFC4131117.1"/>
    <property type="molecule type" value="Genomic_DNA"/>
</dbReference>
<dbReference type="Proteomes" id="UP001595816">
    <property type="component" value="Unassembled WGS sequence"/>
</dbReference>